<organism evidence="2 3">
    <name type="scientific">Purpureocillium lilacinum</name>
    <name type="common">Paecilomyces lilacinus</name>
    <dbReference type="NCBI Taxonomy" id="33203"/>
    <lineage>
        <taxon>Eukaryota</taxon>
        <taxon>Fungi</taxon>
        <taxon>Dikarya</taxon>
        <taxon>Ascomycota</taxon>
        <taxon>Pezizomycotina</taxon>
        <taxon>Sordariomycetes</taxon>
        <taxon>Hypocreomycetidae</taxon>
        <taxon>Hypocreales</taxon>
        <taxon>Ophiocordycipitaceae</taxon>
        <taxon>Purpureocillium</taxon>
    </lineage>
</organism>
<gene>
    <name evidence="2" type="ORF">PCL_02263</name>
</gene>
<feature type="region of interest" description="Disordered" evidence="1">
    <location>
        <begin position="80"/>
        <end position="101"/>
    </location>
</feature>
<reference evidence="2 3" key="1">
    <citation type="journal article" date="2016" name="Front. Microbiol.">
        <title>Genome and transcriptome sequences reveal the specific parasitism of the nematophagous Purpureocillium lilacinum 36-1.</title>
        <authorList>
            <person name="Xie J."/>
            <person name="Li S."/>
            <person name="Mo C."/>
            <person name="Xiao X."/>
            <person name="Peng D."/>
            <person name="Wang G."/>
            <person name="Xiao Y."/>
        </authorList>
    </citation>
    <scope>NUCLEOTIDE SEQUENCE [LARGE SCALE GENOMIC DNA]</scope>
    <source>
        <strain evidence="2 3">36-1</strain>
    </source>
</reference>
<dbReference type="Proteomes" id="UP000245956">
    <property type="component" value="Unassembled WGS sequence"/>
</dbReference>
<protein>
    <submittedName>
        <fullName evidence="2">Uncharacterized protein</fullName>
    </submittedName>
</protein>
<name>A0A2U3DNX2_PURLI</name>
<sequence length="476" mass="54456">MGHFQTRANHGKIYAQWTLPAFAVVTQPDILRIEGAVQDLVVSLREEATRTIMGHLNVEKESAMAAPISQPAMGRTPFQEFIQDPSEGGNPNTATSNPEDVPLSTTRETAFCGQITSSKTSSKCARCDWQTHKFHCSLGRPVDAADYLVQACQANQPPSDVDTATAFGFRYFVSAYDRLKLFGIYRCLVIQYGVCDDELREALSKDQLRDFILFRMSQLPSTESQSLLNWLTQQQGFGAGVVCDDFEKLLVAARKFLSPVDRSVSFDDLKPKEKQSALVFYGQILNGYVPDSDEDNWIYLGFCTARDAWNTHKLRAHYAALIHRCKFDEFWEAIASSNVINLFTKYGLVQEVIRLRNFQNHMRNVTKGYQSVWELKRFTQQPLPHPMRAVQVDYCFMRCDGTQRMILRDIYRRFFETGTDEMKLHEACVDGRLAEFLRSVLGDSQWHMNCLTTHTLWMAAVTWVWSSRTLCYVQNL</sequence>
<evidence type="ECO:0000313" key="2">
    <source>
        <dbReference type="EMBL" id="PWI63947.1"/>
    </source>
</evidence>
<accession>A0A2U3DNX2</accession>
<evidence type="ECO:0000313" key="3">
    <source>
        <dbReference type="Proteomes" id="UP000245956"/>
    </source>
</evidence>
<dbReference type="AlphaFoldDB" id="A0A2U3DNX2"/>
<evidence type="ECO:0000256" key="1">
    <source>
        <dbReference type="SAM" id="MobiDB-lite"/>
    </source>
</evidence>
<proteinExistence type="predicted"/>
<comment type="caution">
    <text evidence="2">The sequence shown here is derived from an EMBL/GenBank/DDBJ whole genome shotgun (WGS) entry which is preliminary data.</text>
</comment>
<feature type="compositionally biased region" description="Polar residues" evidence="1">
    <location>
        <begin position="89"/>
        <end position="101"/>
    </location>
</feature>
<dbReference type="EMBL" id="LCWV01000161">
    <property type="protein sequence ID" value="PWI63947.1"/>
    <property type="molecule type" value="Genomic_DNA"/>
</dbReference>